<comment type="caution">
    <text evidence="1">The sequence shown here is derived from an EMBL/GenBank/DDBJ whole genome shotgun (WGS) entry which is preliminary data.</text>
</comment>
<dbReference type="RefSeq" id="WP_036868889.1">
    <property type="nucleotide sequence ID" value="NZ_JRNJ01000035.1"/>
</dbReference>
<accession>A0AAW3FGD3</accession>
<protein>
    <recommendedName>
        <fullName evidence="3">Winged helix-turn-helix domain</fullName>
    </recommendedName>
</protein>
<dbReference type="Gene3D" id="1.10.10.10">
    <property type="entry name" value="Winged helix-like DNA-binding domain superfamily/Winged helix DNA-binding domain"/>
    <property type="match status" value="1"/>
</dbReference>
<proteinExistence type="predicted"/>
<evidence type="ECO:0008006" key="3">
    <source>
        <dbReference type="Google" id="ProtNLM"/>
    </source>
</evidence>
<dbReference type="Pfam" id="PF10771">
    <property type="entry name" value="DUF2582"/>
    <property type="match status" value="1"/>
</dbReference>
<gene>
    <name evidence="1" type="ORF">HMPREF2132_02660</name>
</gene>
<dbReference type="InterPro" id="IPR019707">
    <property type="entry name" value="DUF2582"/>
</dbReference>
<dbReference type="EMBL" id="JRNJ01000035">
    <property type="protein sequence ID" value="KGF29035.1"/>
    <property type="molecule type" value="Genomic_DNA"/>
</dbReference>
<evidence type="ECO:0000313" key="1">
    <source>
        <dbReference type="EMBL" id="KGF29035.1"/>
    </source>
</evidence>
<dbReference type="InterPro" id="IPR036388">
    <property type="entry name" value="WH-like_DNA-bd_sf"/>
</dbReference>
<evidence type="ECO:0000313" key="2">
    <source>
        <dbReference type="Proteomes" id="UP000029533"/>
    </source>
</evidence>
<reference evidence="1 2" key="1">
    <citation type="submission" date="2014-07" db="EMBL/GenBank/DDBJ databases">
        <authorList>
            <person name="McCorrison J."/>
            <person name="Sanka R."/>
            <person name="Torralba M."/>
            <person name="Gillis M."/>
            <person name="Haft D.H."/>
            <person name="Methe B."/>
            <person name="Sutton G."/>
            <person name="Nelson K.E."/>
        </authorList>
    </citation>
    <scope>NUCLEOTIDE SEQUENCE [LARGE SCALE GENOMIC DNA]</scope>
    <source>
        <strain evidence="1 2">DNF00424</strain>
    </source>
</reference>
<sequence>MTEKKETKTAPKSTAKKATTKKVAVKKPAVVINAENVGFKAGDVYNALVAEAKALSVSEIAKVAKITEEEAYLGIGWLFKEGKVKDENSKIVLA</sequence>
<name>A0AAW3FGD3_9BACT</name>
<organism evidence="1 2">
    <name type="scientific">Prevotella histicola JCM 15637 = DNF00424</name>
    <dbReference type="NCBI Taxonomy" id="1236504"/>
    <lineage>
        <taxon>Bacteria</taxon>
        <taxon>Pseudomonadati</taxon>
        <taxon>Bacteroidota</taxon>
        <taxon>Bacteroidia</taxon>
        <taxon>Bacteroidales</taxon>
        <taxon>Prevotellaceae</taxon>
        <taxon>Prevotella</taxon>
    </lineage>
</organism>
<dbReference type="Proteomes" id="UP000029533">
    <property type="component" value="Unassembled WGS sequence"/>
</dbReference>
<dbReference type="AlphaFoldDB" id="A0AAW3FGD3"/>